<dbReference type="EMBL" id="BDQI01000076">
    <property type="protein sequence ID" value="GAX58976.1"/>
    <property type="molecule type" value="Genomic_DNA"/>
</dbReference>
<accession>A0A286PHE7</accession>
<dbReference type="AlphaFoldDB" id="A0A286PHE7"/>
<organism evidence="1 2">
    <name type="scientific">Streptomyces olivochromogenes</name>
    <dbReference type="NCBI Taxonomy" id="1963"/>
    <lineage>
        <taxon>Bacteria</taxon>
        <taxon>Bacillati</taxon>
        <taxon>Actinomycetota</taxon>
        <taxon>Actinomycetes</taxon>
        <taxon>Kitasatosporales</taxon>
        <taxon>Streptomycetaceae</taxon>
        <taxon>Streptomyces</taxon>
    </lineage>
</organism>
<name>A0A286PHE7_STROL</name>
<gene>
    <name evidence="1" type="ORF">SO3561_10551</name>
</gene>
<protein>
    <submittedName>
        <fullName evidence="1">Uncharacterized protein</fullName>
    </submittedName>
</protein>
<sequence length="83" mass="8360">MLQSGKTSGQCGALVAGHAVEGLEEKLVAPFTDLGQVSTSGGGHAQLAVVGRLTGPGLLDRILTQLPSGYALLFGRAELTQAA</sequence>
<dbReference type="Proteomes" id="UP000217446">
    <property type="component" value="Unassembled WGS sequence"/>
</dbReference>
<reference evidence="2" key="1">
    <citation type="submission" date="2017-05" db="EMBL/GenBank/DDBJ databases">
        <title>Streptomyces olivochromogenes NBRC 3561 whole genome shotgun sequence.</title>
        <authorList>
            <person name="Dohra H."/>
            <person name="Kodani S."/>
        </authorList>
    </citation>
    <scope>NUCLEOTIDE SEQUENCE [LARGE SCALE GENOMIC DNA]</scope>
    <source>
        <strain evidence="2">NBRC 3561</strain>
    </source>
</reference>
<proteinExistence type="predicted"/>
<keyword evidence="2" id="KW-1185">Reference proteome</keyword>
<evidence type="ECO:0000313" key="1">
    <source>
        <dbReference type="EMBL" id="GAX58976.1"/>
    </source>
</evidence>
<evidence type="ECO:0000313" key="2">
    <source>
        <dbReference type="Proteomes" id="UP000217446"/>
    </source>
</evidence>
<comment type="caution">
    <text evidence="1">The sequence shown here is derived from an EMBL/GenBank/DDBJ whole genome shotgun (WGS) entry which is preliminary data.</text>
</comment>